<dbReference type="SUPFAM" id="SSF53335">
    <property type="entry name" value="S-adenosyl-L-methionine-dependent methyltransferases"/>
    <property type="match status" value="1"/>
</dbReference>
<evidence type="ECO:0000313" key="1">
    <source>
        <dbReference type="EMBL" id="PSN87470.1"/>
    </source>
</evidence>
<gene>
    <name evidence="1" type="ORF">B9Q03_10510</name>
</gene>
<organism evidence="1 2">
    <name type="scientific">Candidatus Marsarchaeota G2 archaeon OSP_D</name>
    <dbReference type="NCBI Taxonomy" id="1978157"/>
    <lineage>
        <taxon>Archaea</taxon>
        <taxon>Candidatus Marsarchaeota</taxon>
        <taxon>Candidatus Marsarchaeota group 2</taxon>
    </lineage>
</organism>
<reference evidence="1 2" key="1">
    <citation type="submission" date="2017-04" db="EMBL/GenBank/DDBJ databases">
        <title>Novel microbial lineages endemic to geothermal iron-oxide mats fill important gaps in the evolutionary history of Archaea.</title>
        <authorList>
            <person name="Jay Z.J."/>
            <person name="Beam J.P."/>
            <person name="Dlakic M."/>
            <person name="Rusch D.B."/>
            <person name="Kozubal M.A."/>
            <person name="Inskeep W.P."/>
        </authorList>
    </citation>
    <scope>NUCLEOTIDE SEQUENCE [LARGE SCALE GENOMIC DNA]</scope>
    <source>
        <strain evidence="1">OSP_D</strain>
    </source>
</reference>
<proteinExistence type="predicted"/>
<sequence>MGLLESTKRYRKAYQNWISVMWAVYRNRPRIKLKLRNGLQLEGSPNSAYFISRLVCAGIDVRQLSDELVEFALDDRSAVLYGWQHGDIGSLHDYCWLDVKGKRVLDVGASIGDTATYFALRGARQGSGAGLLQ</sequence>
<dbReference type="AlphaFoldDB" id="A0A2R6AM81"/>
<comment type="caution">
    <text evidence="1">The sequence shown here is derived from an EMBL/GenBank/DDBJ whole genome shotgun (WGS) entry which is preliminary data.</text>
</comment>
<accession>A0A2R6AM81</accession>
<dbReference type="Proteomes" id="UP000240322">
    <property type="component" value="Unassembled WGS sequence"/>
</dbReference>
<evidence type="ECO:0000313" key="2">
    <source>
        <dbReference type="Proteomes" id="UP000240322"/>
    </source>
</evidence>
<protein>
    <submittedName>
        <fullName evidence="1">Uncharacterized protein</fullName>
    </submittedName>
</protein>
<dbReference type="InterPro" id="IPR029063">
    <property type="entry name" value="SAM-dependent_MTases_sf"/>
</dbReference>
<name>A0A2R6AM81_9ARCH</name>
<dbReference type="EMBL" id="NEXE01000161">
    <property type="protein sequence ID" value="PSN87470.1"/>
    <property type="molecule type" value="Genomic_DNA"/>
</dbReference>